<evidence type="ECO:0000313" key="1">
    <source>
        <dbReference type="EMBL" id="KAF5765064.1"/>
    </source>
</evidence>
<organism evidence="1 2">
    <name type="scientific">Helianthus annuus</name>
    <name type="common">Common sunflower</name>
    <dbReference type="NCBI Taxonomy" id="4232"/>
    <lineage>
        <taxon>Eukaryota</taxon>
        <taxon>Viridiplantae</taxon>
        <taxon>Streptophyta</taxon>
        <taxon>Embryophyta</taxon>
        <taxon>Tracheophyta</taxon>
        <taxon>Spermatophyta</taxon>
        <taxon>Magnoliopsida</taxon>
        <taxon>eudicotyledons</taxon>
        <taxon>Gunneridae</taxon>
        <taxon>Pentapetalae</taxon>
        <taxon>asterids</taxon>
        <taxon>campanulids</taxon>
        <taxon>Asterales</taxon>
        <taxon>Asteraceae</taxon>
        <taxon>Asteroideae</taxon>
        <taxon>Heliantheae alliance</taxon>
        <taxon>Heliantheae</taxon>
        <taxon>Helianthus</taxon>
    </lineage>
</organism>
<dbReference type="AlphaFoldDB" id="A0A9K3E2X7"/>
<evidence type="ECO:0000313" key="2">
    <source>
        <dbReference type="Proteomes" id="UP000215914"/>
    </source>
</evidence>
<keyword evidence="2" id="KW-1185">Reference proteome</keyword>
<reference evidence="1" key="1">
    <citation type="journal article" date="2017" name="Nature">
        <title>The sunflower genome provides insights into oil metabolism, flowering and Asterid evolution.</title>
        <authorList>
            <person name="Badouin H."/>
            <person name="Gouzy J."/>
            <person name="Grassa C.J."/>
            <person name="Murat F."/>
            <person name="Staton S.E."/>
            <person name="Cottret L."/>
            <person name="Lelandais-Briere C."/>
            <person name="Owens G.L."/>
            <person name="Carrere S."/>
            <person name="Mayjonade B."/>
            <person name="Legrand L."/>
            <person name="Gill N."/>
            <person name="Kane N.C."/>
            <person name="Bowers J.E."/>
            <person name="Hubner S."/>
            <person name="Bellec A."/>
            <person name="Berard A."/>
            <person name="Berges H."/>
            <person name="Blanchet N."/>
            <person name="Boniface M.C."/>
            <person name="Brunel D."/>
            <person name="Catrice O."/>
            <person name="Chaidir N."/>
            <person name="Claudel C."/>
            <person name="Donnadieu C."/>
            <person name="Faraut T."/>
            <person name="Fievet G."/>
            <person name="Helmstetter N."/>
            <person name="King M."/>
            <person name="Knapp S.J."/>
            <person name="Lai Z."/>
            <person name="Le Paslier M.C."/>
            <person name="Lippi Y."/>
            <person name="Lorenzon L."/>
            <person name="Mandel J.R."/>
            <person name="Marage G."/>
            <person name="Marchand G."/>
            <person name="Marquand E."/>
            <person name="Bret-Mestries E."/>
            <person name="Morien E."/>
            <person name="Nambeesan S."/>
            <person name="Nguyen T."/>
            <person name="Pegot-Espagnet P."/>
            <person name="Pouilly N."/>
            <person name="Raftis F."/>
            <person name="Sallet E."/>
            <person name="Schiex T."/>
            <person name="Thomas J."/>
            <person name="Vandecasteele C."/>
            <person name="Vares D."/>
            <person name="Vear F."/>
            <person name="Vautrin S."/>
            <person name="Crespi M."/>
            <person name="Mangin B."/>
            <person name="Burke J.M."/>
            <person name="Salse J."/>
            <person name="Munos S."/>
            <person name="Vincourt P."/>
            <person name="Rieseberg L.H."/>
            <person name="Langlade N.B."/>
        </authorList>
    </citation>
    <scope>NUCLEOTIDE SEQUENCE</scope>
    <source>
        <tissue evidence="1">Leaves</tissue>
    </source>
</reference>
<reference evidence="1" key="2">
    <citation type="submission" date="2020-06" db="EMBL/GenBank/DDBJ databases">
        <title>Helianthus annuus Genome sequencing and assembly Release 2.</title>
        <authorList>
            <person name="Gouzy J."/>
            <person name="Langlade N."/>
            <person name="Munos S."/>
        </authorList>
    </citation>
    <scope>NUCLEOTIDE SEQUENCE</scope>
    <source>
        <tissue evidence="1">Leaves</tissue>
    </source>
</reference>
<dbReference type="Gramene" id="mRNA:HanXRQr2_Chr15g0699351">
    <property type="protein sequence ID" value="mRNA:HanXRQr2_Chr15g0699351"/>
    <property type="gene ID" value="HanXRQr2_Chr15g0699351"/>
</dbReference>
<dbReference type="Proteomes" id="UP000215914">
    <property type="component" value="Unassembled WGS sequence"/>
</dbReference>
<proteinExistence type="predicted"/>
<accession>A0A9K3E2X7</accession>
<protein>
    <submittedName>
        <fullName evidence="1">Uncharacterized protein</fullName>
    </submittedName>
</protein>
<gene>
    <name evidence="1" type="ORF">HanXRQr2_Chr15g0699351</name>
</gene>
<sequence>MSRRRKRGFPSRTLNTHKFNKIKEKSSRKIGAFNKIVITKLRGSQV</sequence>
<comment type="caution">
    <text evidence="1">The sequence shown here is derived from an EMBL/GenBank/DDBJ whole genome shotgun (WGS) entry which is preliminary data.</text>
</comment>
<dbReference type="EMBL" id="MNCJ02000330">
    <property type="protein sequence ID" value="KAF5765064.1"/>
    <property type="molecule type" value="Genomic_DNA"/>
</dbReference>
<name>A0A9K3E2X7_HELAN</name>